<name>A0A978UUW9_ZIZJJ</name>
<reference evidence="4" key="1">
    <citation type="journal article" date="2021" name="Front. Plant Sci.">
        <title>Chromosome-Scale Genome Assembly for Chinese Sour Jujube and Insights Into Its Genome Evolution and Domestication Signature.</title>
        <authorList>
            <person name="Shen L.-Y."/>
            <person name="Luo H."/>
            <person name="Wang X.-L."/>
            <person name="Wang X.-M."/>
            <person name="Qiu X.-J."/>
            <person name="Liu H."/>
            <person name="Zhou S.-S."/>
            <person name="Jia K.-H."/>
            <person name="Nie S."/>
            <person name="Bao Y.-T."/>
            <person name="Zhang R.-G."/>
            <person name="Yun Q.-Z."/>
            <person name="Chai Y.-H."/>
            <person name="Lu J.-Y."/>
            <person name="Li Y."/>
            <person name="Zhao S.-W."/>
            <person name="Mao J.-F."/>
            <person name="Jia S.-G."/>
            <person name="Mao Y.-M."/>
        </authorList>
    </citation>
    <scope>NUCLEOTIDE SEQUENCE</scope>
    <source>
        <strain evidence="4">AT0</strain>
        <tissue evidence="4">Leaf</tissue>
    </source>
</reference>
<dbReference type="AlphaFoldDB" id="A0A978UUW9"/>
<dbReference type="InterPro" id="IPR027443">
    <property type="entry name" value="IPNS-like_sf"/>
</dbReference>
<keyword evidence="1" id="KW-0479">Metal-binding</keyword>
<dbReference type="Pfam" id="PF14226">
    <property type="entry name" value="DIOX_N"/>
    <property type="match status" value="1"/>
</dbReference>
<proteinExistence type="predicted"/>
<protein>
    <recommendedName>
        <fullName evidence="3">Non-haem dioxygenase N-terminal domain-containing protein</fullName>
    </recommendedName>
</protein>
<feature type="domain" description="Non-haem dioxygenase N-terminal" evidence="3">
    <location>
        <begin position="45"/>
        <end position="143"/>
    </location>
</feature>
<organism evidence="4 5">
    <name type="scientific">Ziziphus jujuba var. spinosa</name>
    <dbReference type="NCBI Taxonomy" id="714518"/>
    <lineage>
        <taxon>Eukaryota</taxon>
        <taxon>Viridiplantae</taxon>
        <taxon>Streptophyta</taxon>
        <taxon>Embryophyta</taxon>
        <taxon>Tracheophyta</taxon>
        <taxon>Spermatophyta</taxon>
        <taxon>Magnoliopsida</taxon>
        <taxon>eudicotyledons</taxon>
        <taxon>Gunneridae</taxon>
        <taxon>Pentapetalae</taxon>
        <taxon>rosids</taxon>
        <taxon>fabids</taxon>
        <taxon>Rosales</taxon>
        <taxon>Rhamnaceae</taxon>
        <taxon>Paliureae</taxon>
        <taxon>Ziziphus</taxon>
    </lineage>
</organism>
<evidence type="ECO:0000313" key="5">
    <source>
        <dbReference type="Proteomes" id="UP000813462"/>
    </source>
</evidence>
<dbReference type="InterPro" id="IPR026992">
    <property type="entry name" value="DIOX_N"/>
</dbReference>
<dbReference type="Gene3D" id="2.60.120.330">
    <property type="entry name" value="B-lactam Antibiotic, Isopenicillin N Synthase, Chain"/>
    <property type="match status" value="1"/>
</dbReference>
<evidence type="ECO:0000256" key="1">
    <source>
        <dbReference type="ARBA" id="ARBA00022723"/>
    </source>
</evidence>
<evidence type="ECO:0000259" key="3">
    <source>
        <dbReference type="Pfam" id="PF14226"/>
    </source>
</evidence>
<dbReference type="SUPFAM" id="SSF51197">
    <property type="entry name" value="Clavaminate synthase-like"/>
    <property type="match status" value="1"/>
</dbReference>
<dbReference type="GO" id="GO:0046872">
    <property type="term" value="F:metal ion binding"/>
    <property type="evidence" value="ECO:0007669"/>
    <property type="project" value="UniProtKB-KW"/>
</dbReference>
<sequence>MSMKSLAESSGLTSIPSTYTFTNAFTNNINNLVFDHDHDRLEQHIPIIDFSDLIDSSNPHLRSKAIKDLGQACEHLGFFMELVGSIMEACRGFFNPNEEERKKFEGEHLMDPIRCGTSFNASADKVFFWRDFVKLFVHPDDGKQDSVICCVGAWARHGMGWCPACLSCDVLCGCAARHGMGWCPACLSDDMCGACPMCGAWLSVGTDMQAARKRLALGKCAEHVACGVGRTWSWASGARAAPDACADRCARAHMEQRLRHARADVRALARGREELARNPVCARAVGCMAGKQAGFRGLCLHATRGHHALAGLTWLSGFQQL</sequence>
<dbReference type="EMBL" id="JAEACU010000009">
    <property type="protein sequence ID" value="KAH7518669.1"/>
    <property type="molecule type" value="Genomic_DNA"/>
</dbReference>
<accession>A0A978UUW9</accession>
<evidence type="ECO:0000256" key="2">
    <source>
        <dbReference type="ARBA" id="ARBA00023004"/>
    </source>
</evidence>
<gene>
    <name evidence="4" type="ORF">FEM48_Zijuj09G0195500</name>
</gene>
<evidence type="ECO:0000313" key="4">
    <source>
        <dbReference type="EMBL" id="KAH7518669.1"/>
    </source>
</evidence>
<dbReference type="Proteomes" id="UP000813462">
    <property type="component" value="Unassembled WGS sequence"/>
</dbReference>
<comment type="caution">
    <text evidence="4">The sequence shown here is derived from an EMBL/GenBank/DDBJ whole genome shotgun (WGS) entry which is preliminary data.</text>
</comment>
<keyword evidence="2" id="KW-0408">Iron</keyword>